<dbReference type="EMBL" id="CP079216">
    <property type="protein sequence ID" value="QXT62257.1"/>
    <property type="molecule type" value="Genomic_DNA"/>
</dbReference>
<gene>
    <name evidence="2" type="ORF">KDB89_10890</name>
</gene>
<keyword evidence="1" id="KW-0732">Signal</keyword>
<name>A0ABX8SFT3_9ACTN</name>
<dbReference type="Proteomes" id="UP000824504">
    <property type="component" value="Chromosome"/>
</dbReference>
<dbReference type="RefSeq" id="WP_219080930.1">
    <property type="nucleotide sequence ID" value="NZ_CP079216.1"/>
</dbReference>
<proteinExistence type="predicted"/>
<evidence type="ECO:0000313" key="2">
    <source>
        <dbReference type="EMBL" id="QXT62257.1"/>
    </source>
</evidence>
<organism evidence="2 3">
    <name type="scientific">Tessaracoccus palaemonis</name>
    <dbReference type="NCBI Taxonomy" id="2829499"/>
    <lineage>
        <taxon>Bacteria</taxon>
        <taxon>Bacillati</taxon>
        <taxon>Actinomycetota</taxon>
        <taxon>Actinomycetes</taxon>
        <taxon>Propionibacteriales</taxon>
        <taxon>Propionibacteriaceae</taxon>
        <taxon>Tessaracoccus</taxon>
    </lineage>
</organism>
<accession>A0ABX8SFT3</accession>
<evidence type="ECO:0000256" key="1">
    <source>
        <dbReference type="SAM" id="SignalP"/>
    </source>
</evidence>
<evidence type="ECO:0008006" key="4">
    <source>
        <dbReference type="Google" id="ProtNLM"/>
    </source>
</evidence>
<feature type="signal peptide" evidence="1">
    <location>
        <begin position="1"/>
        <end position="24"/>
    </location>
</feature>
<protein>
    <recommendedName>
        <fullName evidence="4">Metalloprotease</fullName>
    </recommendedName>
</protein>
<keyword evidence="3" id="KW-1185">Reference proteome</keyword>
<reference evidence="2 3" key="1">
    <citation type="submission" date="2021-07" db="EMBL/GenBank/DDBJ databases">
        <title>complete genome sequencing of Tessaracoccus sp.J1M15.</title>
        <authorList>
            <person name="Bae J.-W."/>
            <person name="Kim D.-y."/>
        </authorList>
    </citation>
    <scope>NUCLEOTIDE SEQUENCE [LARGE SCALE GENOMIC DNA]</scope>
    <source>
        <strain evidence="2 3">J1M15</strain>
    </source>
</reference>
<evidence type="ECO:0000313" key="3">
    <source>
        <dbReference type="Proteomes" id="UP000824504"/>
    </source>
</evidence>
<sequence length="227" mass="24049">MTRTRTALAVAAMLLLAGCGATDAAESTTPATAATEPFPGALSSAPVAQRYESVEALRDALGAGGYYCTDWQRDDRVALALQSGQCSDADVLMIFTGESAVHEAAQNLKALVTNFVVGENWIVNTDRPYAVTYAIGGTIVEGTGDALDTEDESDDGSAAVDTSGYDLTTDEGLCEADADLTNLELNDAIAPLLGFPADRDERTYDQDEAIRDYKNEAFRRECPARAS</sequence>
<dbReference type="PROSITE" id="PS51257">
    <property type="entry name" value="PROKAR_LIPOPROTEIN"/>
    <property type="match status" value="1"/>
</dbReference>
<feature type="chain" id="PRO_5047035045" description="Metalloprotease" evidence="1">
    <location>
        <begin position="25"/>
        <end position="227"/>
    </location>
</feature>